<dbReference type="AlphaFoldDB" id="A0A7W8D444"/>
<gene>
    <name evidence="3" type="ORF">HNQ52_001124</name>
</gene>
<proteinExistence type="predicted"/>
<dbReference type="SUPFAM" id="SSF50952">
    <property type="entry name" value="Soluble quinoprotein glucose dehydrogenase"/>
    <property type="match status" value="1"/>
</dbReference>
<dbReference type="InterPro" id="IPR011042">
    <property type="entry name" value="6-blade_b-propeller_TolB-like"/>
</dbReference>
<feature type="signal peptide" evidence="1">
    <location>
        <begin position="1"/>
        <end position="21"/>
    </location>
</feature>
<protein>
    <submittedName>
        <fullName evidence="3">Glucose/arabinose dehydrogenase</fullName>
    </submittedName>
</protein>
<dbReference type="PANTHER" id="PTHR19328:SF75">
    <property type="entry name" value="ALDOSE SUGAR DEHYDROGENASE YLII"/>
    <property type="match status" value="1"/>
</dbReference>
<keyword evidence="4" id="KW-1185">Reference proteome</keyword>
<dbReference type="InterPro" id="IPR012938">
    <property type="entry name" value="Glc/Sorbosone_DH"/>
</dbReference>
<feature type="chain" id="PRO_5031252117" evidence="1">
    <location>
        <begin position="22"/>
        <end position="435"/>
    </location>
</feature>
<feature type="domain" description="Glucose/Sorbosone dehydrogenase" evidence="2">
    <location>
        <begin position="234"/>
        <end position="328"/>
    </location>
</feature>
<organism evidence="3 4">
    <name type="scientific">Chiayiivirga flava</name>
    <dbReference type="NCBI Taxonomy" id="659595"/>
    <lineage>
        <taxon>Bacteria</taxon>
        <taxon>Pseudomonadati</taxon>
        <taxon>Pseudomonadota</taxon>
        <taxon>Gammaproteobacteria</taxon>
        <taxon>Lysobacterales</taxon>
        <taxon>Lysobacteraceae</taxon>
        <taxon>Chiayiivirga</taxon>
    </lineage>
</organism>
<reference evidence="3 4" key="1">
    <citation type="submission" date="2020-08" db="EMBL/GenBank/DDBJ databases">
        <title>Genomic Encyclopedia of Type Strains, Phase IV (KMG-IV): sequencing the most valuable type-strain genomes for metagenomic binning, comparative biology and taxonomic classification.</title>
        <authorList>
            <person name="Goeker M."/>
        </authorList>
    </citation>
    <scope>NUCLEOTIDE SEQUENCE [LARGE SCALE GENOMIC DNA]</scope>
    <source>
        <strain evidence="3 4">DSM 24163</strain>
    </source>
</reference>
<evidence type="ECO:0000313" key="4">
    <source>
        <dbReference type="Proteomes" id="UP000521199"/>
    </source>
</evidence>
<dbReference type="Pfam" id="PF07995">
    <property type="entry name" value="GSDH"/>
    <property type="match status" value="2"/>
</dbReference>
<dbReference type="EMBL" id="JACHHP010000002">
    <property type="protein sequence ID" value="MBB5207595.1"/>
    <property type="molecule type" value="Genomic_DNA"/>
</dbReference>
<name>A0A7W8D444_9GAMM</name>
<dbReference type="RefSeq" id="WP_183960139.1">
    <property type="nucleotide sequence ID" value="NZ_JACHHP010000002.1"/>
</dbReference>
<feature type="domain" description="Glucose/Sorbosone dehydrogenase" evidence="2">
    <location>
        <begin position="37"/>
        <end position="172"/>
    </location>
</feature>
<keyword evidence="1" id="KW-0732">Signal</keyword>
<evidence type="ECO:0000256" key="1">
    <source>
        <dbReference type="SAM" id="SignalP"/>
    </source>
</evidence>
<accession>A0A7W8D444</accession>
<evidence type="ECO:0000313" key="3">
    <source>
        <dbReference type="EMBL" id="MBB5207595.1"/>
    </source>
</evidence>
<comment type="caution">
    <text evidence="3">The sequence shown here is derived from an EMBL/GenBank/DDBJ whole genome shotgun (WGS) entry which is preliminary data.</text>
</comment>
<sequence length="435" mass="46172">MTRRACALVLPLLAWSAAGLAQTPPADLTLQEVAAGLSSPLAVRHAPDGRLFVVQKGGTVQRIVGATPVPFLTIAVNTSSESGLLGLAFHPDYDGVAERRFYVSYTSPDAGNPQAIAEFATSAGDPDVVDLASRREVIRIPDMAGNHNGGDIAFGPDGYLYWSSGDGGIQNDPNGFAQCLWKKPIDNDPSSCSPGGGTNYYLLGKILRIDPTQTTASASAEMCAATEGAQAGYRIPPDNPYVGSTDTCDEIAHVGMRNPWRMSFDRANGDLYISDVGQGSWEETTRIPAGELGHNLGWRCFEGVDAFNGTGPCATLDEDAVTFPFQVYGHDEGRCSISGGYRYRGPIAGLVGMYISADYCSREIFFARNDGVDWDPPVGSVDVWRTLDGGDGIATSIAGFGEDSDGNLYVAGFGNGRLYRFFSASSGTLFADGFE</sequence>
<dbReference type="PANTHER" id="PTHR19328">
    <property type="entry name" value="HEDGEHOG-INTERACTING PROTEIN"/>
    <property type="match status" value="1"/>
</dbReference>
<dbReference type="Gene3D" id="2.120.10.30">
    <property type="entry name" value="TolB, C-terminal domain"/>
    <property type="match status" value="1"/>
</dbReference>
<dbReference type="Proteomes" id="UP000521199">
    <property type="component" value="Unassembled WGS sequence"/>
</dbReference>
<dbReference type="InterPro" id="IPR011041">
    <property type="entry name" value="Quinoprot_gluc/sorb_DH_b-prop"/>
</dbReference>
<evidence type="ECO:0000259" key="2">
    <source>
        <dbReference type="Pfam" id="PF07995"/>
    </source>
</evidence>